<dbReference type="PANTHER" id="PTHR43394">
    <property type="entry name" value="ATP-DEPENDENT PERMEASE MDL1, MITOCHONDRIAL"/>
    <property type="match status" value="1"/>
</dbReference>
<dbReference type="InterPro" id="IPR017750">
    <property type="entry name" value="ATPase_T1SS"/>
</dbReference>
<dbReference type="GO" id="GO:0005886">
    <property type="term" value="C:plasma membrane"/>
    <property type="evidence" value="ECO:0007669"/>
    <property type="project" value="UniProtKB-SubCell"/>
</dbReference>
<dbReference type="SUPFAM" id="SSF90123">
    <property type="entry name" value="ABC transporter transmembrane region"/>
    <property type="match status" value="1"/>
</dbReference>
<evidence type="ECO:0000256" key="11">
    <source>
        <dbReference type="SAM" id="Phobius"/>
    </source>
</evidence>
<evidence type="ECO:0000256" key="7">
    <source>
        <dbReference type="ARBA" id="ARBA00022840"/>
    </source>
</evidence>
<dbReference type="CDD" id="cd18587">
    <property type="entry name" value="ABC_6TM_LapB_like"/>
    <property type="match status" value="1"/>
</dbReference>
<evidence type="ECO:0000256" key="6">
    <source>
        <dbReference type="ARBA" id="ARBA00022801"/>
    </source>
</evidence>
<organism evidence="15 16">
    <name type="scientific">Stutzerimonas stutzeri</name>
    <name type="common">Pseudomonas stutzeri</name>
    <dbReference type="NCBI Taxonomy" id="316"/>
    <lineage>
        <taxon>Bacteria</taxon>
        <taxon>Pseudomonadati</taxon>
        <taxon>Pseudomonadota</taxon>
        <taxon>Gammaproteobacteria</taxon>
        <taxon>Pseudomonadales</taxon>
        <taxon>Pseudomonadaceae</taxon>
        <taxon>Stutzerimonas</taxon>
    </lineage>
</organism>
<dbReference type="OrthoDB" id="9787557at2"/>
<dbReference type="InterPro" id="IPR039421">
    <property type="entry name" value="Type_1_exporter"/>
</dbReference>
<dbReference type="PROSITE" id="PS50929">
    <property type="entry name" value="ABC_TM1F"/>
    <property type="match status" value="1"/>
</dbReference>
<dbReference type="Gene3D" id="3.90.70.10">
    <property type="entry name" value="Cysteine proteinases"/>
    <property type="match status" value="1"/>
</dbReference>
<dbReference type="InterPro" id="IPR036640">
    <property type="entry name" value="ABC1_TM_sf"/>
</dbReference>
<dbReference type="AlphaFoldDB" id="A0A2N8RYR3"/>
<feature type="region of interest" description="Disordered" evidence="10">
    <location>
        <begin position="1"/>
        <end position="20"/>
    </location>
</feature>
<dbReference type="PANTHER" id="PTHR43394:SF1">
    <property type="entry name" value="ATP-BINDING CASSETTE SUB-FAMILY B MEMBER 10, MITOCHONDRIAL"/>
    <property type="match status" value="1"/>
</dbReference>
<dbReference type="GO" id="GO:0016887">
    <property type="term" value="F:ATP hydrolysis activity"/>
    <property type="evidence" value="ECO:0007669"/>
    <property type="project" value="InterPro"/>
</dbReference>
<dbReference type="InterPro" id="IPR005074">
    <property type="entry name" value="Peptidase_C39"/>
</dbReference>
<feature type="domain" description="ABC transporter" evidence="12">
    <location>
        <begin position="488"/>
        <end position="721"/>
    </location>
</feature>
<feature type="domain" description="Peptidase C39" evidence="14">
    <location>
        <begin position="19"/>
        <end position="141"/>
    </location>
</feature>
<feature type="transmembrane region" description="Helical" evidence="11">
    <location>
        <begin position="172"/>
        <end position="196"/>
    </location>
</feature>
<dbReference type="InterPro" id="IPR011527">
    <property type="entry name" value="ABC1_TM_dom"/>
</dbReference>
<keyword evidence="7" id="KW-0067">ATP-binding</keyword>
<dbReference type="SMART" id="SM00382">
    <property type="entry name" value="AAA"/>
    <property type="match status" value="1"/>
</dbReference>
<evidence type="ECO:0000313" key="15">
    <source>
        <dbReference type="EMBL" id="PNF79520.1"/>
    </source>
</evidence>
<dbReference type="GO" id="GO:0005524">
    <property type="term" value="F:ATP binding"/>
    <property type="evidence" value="ECO:0007669"/>
    <property type="project" value="UniProtKB-KW"/>
</dbReference>
<dbReference type="Pfam" id="PF00664">
    <property type="entry name" value="ABC_membrane"/>
    <property type="match status" value="1"/>
</dbReference>
<keyword evidence="9 11" id="KW-0472">Membrane</keyword>
<dbReference type="InterPro" id="IPR003439">
    <property type="entry name" value="ABC_transporter-like_ATP-bd"/>
</dbReference>
<dbReference type="EMBL" id="POUN01000005">
    <property type="protein sequence ID" value="PNF79520.1"/>
    <property type="molecule type" value="Genomic_DNA"/>
</dbReference>
<dbReference type="InterPro" id="IPR017871">
    <property type="entry name" value="ABC_transporter-like_CS"/>
</dbReference>
<keyword evidence="8 11" id="KW-1133">Transmembrane helix</keyword>
<evidence type="ECO:0000256" key="2">
    <source>
        <dbReference type="ARBA" id="ARBA00022448"/>
    </source>
</evidence>
<evidence type="ECO:0000256" key="4">
    <source>
        <dbReference type="ARBA" id="ARBA00022692"/>
    </source>
</evidence>
<gene>
    <name evidence="15" type="ORF">CXK92_18625</name>
</gene>
<protein>
    <submittedName>
        <fullName evidence="15">Type I secretion system permease/ATPase</fullName>
    </submittedName>
</protein>
<evidence type="ECO:0000313" key="16">
    <source>
        <dbReference type="Proteomes" id="UP000235925"/>
    </source>
</evidence>
<dbReference type="Gene3D" id="3.40.50.300">
    <property type="entry name" value="P-loop containing nucleotide triphosphate hydrolases"/>
    <property type="match status" value="1"/>
</dbReference>
<evidence type="ECO:0000259" key="14">
    <source>
        <dbReference type="PROSITE" id="PS50990"/>
    </source>
</evidence>
<dbReference type="PROSITE" id="PS50990">
    <property type="entry name" value="PEPTIDASE_C39"/>
    <property type="match status" value="1"/>
</dbReference>
<dbReference type="PROSITE" id="PS50893">
    <property type="entry name" value="ABC_TRANSPORTER_2"/>
    <property type="match status" value="1"/>
</dbReference>
<feature type="transmembrane region" description="Helical" evidence="11">
    <location>
        <begin position="311"/>
        <end position="329"/>
    </location>
</feature>
<comment type="subcellular location">
    <subcellularLocation>
        <location evidence="1">Cell membrane</location>
        <topology evidence="1">Multi-pass membrane protein</topology>
    </subcellularLocation>
</comment>
<dbReference type="GO" id="GO:0006508">
    <property type="term" value="P:proteolysis"/>
    <property type="evidence" value="ECO:0007669"/>
    <property type="project" value="InterPro"/>
</dbReference>
<dbReference type="Proteomes" id="UP000235925">
    <property type="component" value="Unassembled WGS sequence"/>
</dbReference>
<dbReference type="Gene3D" id="1.20.1560.10">
    <property type="entry name" value="ABC transporter type 1, transmembrane domain"/>
    <property type="match status" value="1"/>
</dbReference>
<keyword evidence="5" id="KW-0547">Nucleotide-binding</keyword>
<feature type="transmembrane region" description="Helical" evidence="11">
    <location>
        <begin position="394"/>
        <end position="419"/>
    </location>
</feature>
<evidence type="ECO:0000256" key="8">
    <source>
        <dbReference type="ARBA" id="ARBA00022989"/>
    </source>
</evidence>
<accession>A0A2N8RYR3</accession>
<dbReference type="GO" id="GO:0008233">
    <property type="term" value="F:peptidase activity"/>
    <property type="evidence" value="ECO:0007669"/>
    <property type="project" value="InterPro"/>
</dbReference>
<dbReference type="SUPFAM" id="SSF52540">
    <property type="entry name" value="P-loop containing nucleoside triphosphate hydrolases"/>
    <property type="match status" value="1"/>
</dbReference>
<dbReference type="NCBIfam" id="TIGR03375">
    <property type="entry name" value="type_I_sec_LssB"/>
    <property type="match status" value="1"/>
</dbReference>
<dbReference type="CDD" id="cd03245">
    <property type="entry name" value="ABCC_bacteriocin_exporters"/>
    <property type="match status" value="1"/>
</dbReference>
<feature type="domain" description="ABC transmembrane type-1" evidence="13">
    <location>
        <begin position="176"/>
        <end position="454"/>
    </location>
</feature>
<dbReference type="InterPro" id="IPR027417">
    <property type="entry name" value="P-loop_NTPase"/>
</dbReference>
<feature type="transmembrane region" description="Helical" evidence="11">
    <location>
        <begin position="208"/>
        <end position="227"/>
    </location>
</feature>
<dbReference type="InterPro" id="IPR003593">
    <property type="entry name" value="AAA+_ATPase"/>
</dbReference>
<comment type="caution">
    <text evidence="15">The sequence shown here is derived from an EMBL/GenBank/DDBJ whole genome shotgun (WGS) entry which is preliminary data.</text>
</comment>
<evidence type="ECO:0000259" key="13">
    <source>
        <dbReference type="PROSITE" id="PS50929"/>
    </source>
</evidence>
<evidence type="ECO:0000256" key="5">
    <source>
        <dbReference type="ARBA" id="ARBA00022741"/>
    </source>
</evidence>
<dbReference type="RefSeq" id="WP_102826494.1">
    <property type="nucleotide sequence ID" value="NZ_CP139348.1"/>
</dbReference>
<proteinExistence type="predicted"/>
<dbReference type="GO" id="GO:0015421">
    <property type="term" value="F:ABC-type oligopeptide transporter activity"/>
    <property type="evidence" value="ECO:0007669"/>
    <property type="project" value="TreeGrafter"/>
</dbReference>
<reference evidence="15 16" key="1">
    <citation type="submission" date="2018-01" db="EMBL/GenBank/DDBJ databases">
        <title>Denitrification phenotypes of diverse strains of Pseudomonas stutzeri.</title>
        <authorList>
            <person name="Milligan D.A."/>
            <person name="Bergaust L."/>
            <person name="Bakken L.R."/>
            <person name="Frostegard A."/>
        </authorList>
    </citation>
    <scope>NUCLEOTIDE SEQUENCE [LARGE SCALE GENOMIC DNA]</scope>
    <source>
        <strain evidence="15 16">KC</strain>
    </source>
</reference>
<evidence type="ECO:0000256" key="9">
    <source>
        <dbReference type="ARBA" id="ARBA00023136"/>
    </source>
</evidence>
<name>A0A2N8RYR3_STUST</name>
<dbReference type="PROSITE" id="PS00211">
    <property type="entry name" value="ABC_TRANSPORTER_1"/>
    <property type="match status" value="1"/>
</dbReference>
<keyword evidence="4 11" id="KW-0812">Transmembrane</keyword>
<sequence>MIQPQDAVTPEPALRLDPRANHDDPLLDGLLSLCAFHQKPASRATLSAGLPLADHRLTPELLPRAAARAGLRGRWLRRQLSQIPALALPALLLLRDGRCALLLGWQPDGRARVMPSESEGGELDVTREIIEEDYTGQAFFAQPQHRFDLDRGELIPRTTHWFRDTLKRSRWLYVDAIAASFVISLIGLVTPLFVMNVYDRVVPNQAEATLWVLAIGISGAFVFDLLLKTLRGLCLDLAGKKTDLIISATLFERVAGMLMRHRPARVGTFAQHIHEFQSLREFLASLTLASLIDLPFTLLIIGVIALIGGHLAWVPLLAFPLVAALSFALQRPLADTLERTMALSAERQSSLIETLAGLDAVKTSNAESERQHLWEQTIGSLSRLELRARLLSSLALNSTMALQQFAGVVMIVLGVYQIIDGQLSMGGLIACYMLSGRALAPLGQVAGLLTRYQQAKVTVRSVNDMMALPQERASGERPLKRESLQGAIEFRGVDFNYPEQQDAALRQVNLVIRPGEKIGIIGRSGSGKSSLAKLIVGLHQPDAGSLLIDGIDLRQLDVSDVRNNIGYVAQDIQLFSGTLRDNLLMGARYVEDDRVLKVAELAGVHEFARLHSKGYELQVGERGQNLSGGQRQCVALARALLLDPPILLLDEPTSSLDNTSEERLKQQLAAAAADKTLLLVTHRTSMLSLVDRLVIVDRGQIVADGPKATILDALKKGQIRVS</sequence>
<evidence type="ECO:0000256" key="3">
    <source>
        <dbReference type="ARBA" id="ARBA00022475"/>
    </source>
</evidence>
<keyword evidence="6" id="KW-0378">Hydrolase</keyword>
<keyword evidence="2" id="KW-0813">Transport</keyword>
<dbReference type="Pfam" id="PF00005">
    <property type="entry name" value="ABC_tran"/>
    <property type="match status" value="1"/>
</dbReference>
<evidence type="ECO:0000256" key="1">
    <source>
        <dbReference type="ARBA" id="ARBA00004651"/>
    </source>
</evidence>
<keyword evidence="3" id="KW-1003">Cell membrane</keyword>
<feature type="transmembrane region" description="Helical" evidence="11">
    <location>
        <begin position="282"/>
        <end position="305"/>
    </location>
</feature>
<evidence type="ECO:0000259" key="12">
    <source>
        <dbReference type="PROSITE" id="PS50893"/>
    </source>
</evidence>
<dbReference type="FunFam" id="3.40.50.300:FF:000299">
    <property type="entry name" value="ABC transporter ATP-binding protein/permease"/>
    <property type="match status" value="1"/>
</dbReference>
<evidence type="ECO:0000256" key="10">
    <source>
        <dbReference type="SAM" id="MobiDB-lite"/>
    </source>
</evidence>